<accession>A0ABN8S4H9</accession>
<comment type="similarity">
    <text evidence="1">Belongs to the E(R) family.</text>
</comment>
<evidence type="ECO:0000256" key="1">
    <source>
        <dbReference type="ARBA" id="ARBA00007491"/>
    </source>
</evidence>
<reference evidence="2 3" key="1">
    <citation type="submission" date="2022-05" db="EMBL/GenBank/DDBJ databases">
        <authorList>
            <consortium name="Genoscope - CEA"/>
            <person name="William W."/>
        </authorList>
    </citation>
    <scope>NUCLEOTIDE SEQUENCE [LARGE SCALE GENOMIC DNA]</scope>
</reference>
<dbReference type="EMBL" id="CALNXK010000436">
    <property type="protein sequence ID" value="CAH3185636.1"/>
    <property type="molecule type" value="Genomic_DNA"/>
</dbReference>
<dbReference type="Gene3D" id="3.30.2260.10">
    <property type="entry name" value="Enhancer of rudimentary"/>
    <property type="match status" value="1"/>
</dbReference>
<dbReference type="Proteomes" id="UP001159405">
    <property type="component" value="Unassembled WGS sequence"/>
</dbReference>
<evidence type="ECO:0000313" key="2">
    <source>
        <dbReference type="EMBL" id="CAH3185636.1"/>
    </source>
</evidence>
<dbReference type="Pfam" id="PF01133">
    <property type="entry name" value="ER"/>
    <property type="match status" value="1"/>
</dbReference>
<feature type="non-terminal residue" evidence="2">
    <location>
        <position position="1"/>
    </location>
</feature>
<evidence type="ECO:0000313" key="3">
    <source>
        <dbReference type="Proteomes" id="UP001159405"/>
    </source>
</evidence>
<protein>
    <recommendedName>
        <fullName evidence="4">Ycf1</fullName>
    </recommendedName>
</protein>
<comment type="caution">
    <text evidence="2">The sequence shown here is derived from an EMBL/GenBank/DDBJ whole genome shotgun (WGS) entry which is preliminary data.</text>
</comment>
<dbReference type="PANTHER" id="PTHR12373">
    <property type="entry name" value="ENHANCER OF RUDIMENTARY ERH"/>
    <property type="match status" value="1"/>
</dbReference>
<sequence length="115" mass="13679">QSHTILLIQPNTKPESRTYSDYETKDECMEGNTDYKSNSGLHSHGKSLGENCFRFKKNQEICFKLHKRILNSSFQRISCDFNEFLQCPKQPFYEPHNKEWIKENIYVMLRRQAGK</sequence>
<dbReference type="InterPro" id="IPR035912">
    <property type="entry name" value="EHR_sf"/>
</dbReference>
<proteinExistence type="inferred from homology"/>
<dbReference type="InterPro" id="IPR000781">
    <property type="entry name" value="ERH"/>
</dbReference>
<dbReference type="PANTHER" id="PTHR12373:SF0">
    <property type="entry name" value="ENHANCER OF RUDIMENTARY HOMOLOG"/>
    <property type="match status" value="1"/>
</dbReference>
<dbReference type="SUPFAM" id="SSF143875">
    <property type="entry name" value="ERH-like"/>
    <property type="match status" value="2"/>
</dbReference>
<evidence type="ECO:0008006" key="4">
    <source>
        <dbReference type="Google" id="ProtNLM"/>
    </source>
</evidence>
<organism evidence="2 3">
    <name type="scientific">Porites lobata</name>
    <dbReference type="NCBI Taxonomy" id="104759"/>
    <lineage>
        <taxon>Eukaryota</taxon>
        <taxon>Metazoa</taxon>
        <taxon>Cnidaria</taxon>
        <taxon>Anthozoa</taxon>
        <taxon>Hexacorallia</taxon>
        <taxon>Scleractinia</taxon>
        <taxon>Fungiina</taxon>
        <taxon>Poritidae</taxon>
        <taxon>Porites</taxon>
    </lineage>
</organism>
<name>A0ABN8S4H9_9CNID</name>
<keyword evidence="3" id="KW-1185">Reference proteome</keyword>
<gene>
    <name evidence="2" type="ORF">PLOB_00033085</name>
</gene>